<proteinExistence type="predicted"/>
<reference evidence="1" key="1">
    <citation type="submission" date="2020-01" db="EMBL/GenBank/DDBJ databases">
        <authorList>
            <person name="Meier V. D."/>
            <person name="Meier V D."/>
        </authorList>
    </citation>
    <scope>NUCLEOTIDE SEQUENCE</scope>
    <source>
        <strain evidence="1">HLG_WM_MAG_01</strain>
    </source>
</reference>
<gene>
    <name evidence="1" type="ORF">HELGO_WM2783</name>
</gene>
<dbReference type="InterPro" id="IPR035093">
    <property type="entry name" value="RelE/ParE_toxin_dom_sf"/>
</dbReference>
<organism evidence="1">
    <name type="scientific">uncultured Sulfurovum sp</name>
    <dbReference type="NCBI Taxonomy" id="269237"/>
    <lineage>
        <taxon>Bacteria</taxon>
        <taxon>Pseudomonadati</taxon>
        <taxon>Campylobacterota</taxon>
        <taxon>Epsilonproteobacteria</taxon>
        <taxon>Campylobacterales</taxon>
        <taxon>Sulfurovaceae</taxon>
        <taxon>Sulfurovum</taxon>
        <taxon>environmental samples</taxon>
    </lineage>
</organism>
<protein>
    <submittedName>
        <fullName evidence="1">RelE toxin of RelE / RelB toxin-antitoxin system</fullName>
    </submittedName>
</protein>
<name>A0A6S6S1I2_9BACT</name>
<dbReference type="InterPro" id="IPR009387">
    <property type="entry name" value="HigB-2"/>
</dbReference>
<accession>A0A6S6S1I2</accession>
<dbReference type="AlphaFoldDB" id="A0A6S6S1I2"/>
<evidence type="ECO:0000313" key="1">
    <source>
        <dbReference type="EMBL" id="CAA6803350.1"/>
    </source>
</evidence>
<dbReference type="Gene3D" id="3.30.2310.20">
    <property type="entry name" value="RelE-like"/>
    <property type="match status" value="1"/>
</dbReference>
<dbReference type="Pfam" id="PF06296">
    <property type="entry name" value="RelE"/>
    <property type="match status" value="1"/>
</dbReference>
<dbReference type="EMBL" id="CACVAS010000030">
    <property type="protein sequence ID" value="CAA6803350.1"/>
    <property type="molecule type" value="Genomic_DNA"/>
</dbReference>
<sequence>MRYEVKVVDTFKRDTKKLFKKYKSIKSDILELVEKLELDYKIGIHLGNNLYKIRVKNSDIGGKSGGYRVIYYTKLPSNSIYLLSIYAKTQKENIDIEILKPIIDKLNKIK</sequence>